<dbReference type="SUPFAM" id="SSF48452">
    <property type="entry name" value="TPR-like"/>
    <property type="match status" value="1"/>
</dbReference>
<dbReference type="Pfam" id="PF13424">
    <property type="entry name" value="TPR_12"/>
    <property type="match status" value="5"/>
</dbReference>
<keyword evidence="2 3" id="KW-0802">TPR repeat</keyword>
<reference evidence="4" key="1">
    <citation type="submission" date="2021-02" db="EMBL/GenBank/DDBJ databases">
        <authorList>
            <person name="Nowell W R."/>
        </authorList>
    </citation>
    <scope>NUCLEOTIDE SEQUENCE</scope>
</reference>
<feature type="repeat" description="TPR" evidence="3">
    <location>
        <begin position="845"/>
        <end position="878"/>
    </location>
</feature>
<sequence length="984" mass="111798">MAARKAQENFDSVFSSGASDTSLTRTALSARQHMAQNYLLVWVDESIDETSKNYENTLTQLRAAVNDVTMYTQPDECIKFLGKLNDEKAFVIISDSLGQHLVPEIHDMPKLDAIYIFCDNISYQQQWIKNWKKIRGVHNNIKDICNALKRGVRQVNQDSIPISFLAADNEMPSENLNQLEPNYMYTQIFKEILLQMEHDHKQAIKILAVYYREFYHDNIAKLNIIDEFEHNYRPEKAIWWYTRESFTFEILNRALQTLDTDIIINMGFFIHDLHQQIYQLHQQQLPNYHDKSFLVYRGQGLLKSDFDKLIKTKGGLMSFNSFLSTSTDEDISRLFAESSSGNPDIVEILFIMTIDPRVSSTPFASIGTVSYYQTEEEILLSMHTVFRVGAIKKMDKNNDQCYQVDLQLTADDDDQLRQLTKSLSKQAAGETGWERLGSLLLTTGHFDTAEKLHKLLLEQPSNDNEKARYYNNLGYIKQNQSAFQQALEYHKIALGIQDKALPTNHPGFASSYNNIGLVYDIMGDYLTALSFYEKALGIREKTLPANHPELATSYGNIGQVYHSMGEYSKALSFYDKALGIREITLPANHPDLANSYNNIGQLYDSMGEYLTALSFHEKALGIREKTLPANHPDLASAYNNIGCVYDIMGEYSKALSFYEKALAIRKKNLSANHPELATCYSNSALVYDKMGEYSKALSFYEKALGIQEKTLPTNHLSLATSYNNIGCVYDNLGEYSKALSFCEKATEIREKALPINHSDLASAYNNIGVLYRKMGEYSKALSFHEKALGIRETNLSANHANLATSYSTICVVYYDMGEYLSALSFYEKALAIQEKTLPANHPDLATSYNNSGLVYDNMGEYLKALLFYEKALGIQEKTIPANYSGLATSYNNTGLVYNHMGEYSKALSFYEKALGIDEKTRSANHLSLATSYSNLGSLYYKVKEYSKTLSYLERALDIFELSLPSDHPQLRTVKQRIEIVTQKL</sequence>
<evidence type="ECO:0000256" key="2">
    <source>
        <dbReference type="ARBA" id="ARBA00022803"/>
    </source>
</evidence>
<dbReference type="SUPFAM" id="SSF56399">
    <property type="entry name" value="ADP-ribosylation"/>
    <property type="match status" value="1"/>
</dbReference>
<protein>
    <submittedName>
        <fullName evidence="4">Uncharacterized protein</fullName>
    </submittedName>
</protein>
<dbReference type="PROSITE" id="PS50005">
    <property type="entry name" value="TPR"/>
    <property type="match status" value="11"/>
</dbReference>
<evidence type="ECO:0000256" key="3">
    <source>
        <dbReference type="PROSITE-ProRule" id="PRU00339"/>
    </source>
</evidence>
<dbReference type="SMART" id="SM00028">
    <property type="entry name" value="TPR"/>
    <property type="match status" value="13"/>
</dbReference>
<dbReference type="Gene3D" id="3.90.176.10">
    <property type="entry name" value="Toxin ADP-ribosyltransferase, Chain A, domain 1"/>
    <property type="match status" value="1"/>
</dbReference>
<name>A0A819Q6B6_9BILA</name>
<keyword evidence="1" id="KW-0677">Repeat</keyword>
<feature type="repeat" description="TPR" evidence="3">
    <location>
        <begin position="761"/>
        <end position="794"/>
    </location>
</feature>
<comment type="caution">
    <text evidence="4">The sequence shown here is derived from an EMBL/GenBank/DDBJ whole genome shotgun (WGS) entry which is preliminary data.</text>
</comment>
<dbReference type="Gene3D" id="1.25.40.10">
    <property type="entry name" value="Tetratricopeptide repeat domain"/>
    <property type="match status" value="5"/>
</dbReference>
<evidence type="ECO:0000256" key="1">
    <source>
        <dbReference type="ARBA" id="ARBA00022737"/>
    </source>
</evidence>
<dbReference type="InterPro" id="IPR019734">
    <property type="entry name" value="TPR_rpt"/>
</dbReference>
<feature type="repeat" description="TPR" evidence="3">
    <location>
        <begin position="593"/>
        <end position="626"/>
    </location>
</feature>
<dbReference type="PROSITE" id="PS50293">
    <property type="entry name" value="TPR_REGION"/>
    <property type="match status" value="5"/>
</dbReference>
<proteinExistence type="predicted"/>
<evidence type="ECO:0000313" key="4">
    <source>
        <dbReference type="EMBL" id="CAF4019752.1"/>
    </source>
</evidence>
<dbReference type="EMBL" id="CAJOBB010003089">
    <property type="protein sequence ID" value="CAF4019752.1"/>
    <property type="molecule type" value="Genomic_DNA"/>
</dbReference>
<feature type="repeat" description="TPR" evidence="3">
    <location>
        <begin position="887"/>
        <end position="920"/>
    </location>
</feature>
<feature type="repeat" description="TPR" evidence="3">
    <location>
        <begin position="509"/>
        <end position="542"/>
    </location>
</feature>
<dbReference type="InterPro" id="IPR011990">
    <property type="entry name" value="TPR-like_helical_dom_sf"/>
</dbReference>
<dbReference type="PROSITE" id="PS51996">
    <property type="entry name" value="TR_MART"/>
    <property type="match status" value="1"/>
</dbReference>
<feature type="repeat" description="TPR" evidence="3">
    <location>
        <begin position="803"/>
        <end position="836"/>
    </location>
</feature>
<dbReference type="Pfam" id="PF13181">
    <property type="entry name" value="TPR_8"/>
    <property type="match status" value="1"/>
</dbReference>
<gene>
    <name evidence="4" type="ORF">KXQ929_LOCUS29603</name>
</gene>
<dbReference type="PANTHER" id="PTHR45641">
    <property type="entry name" value="TETRATRICOPEPTIDE REPEAT PROTEIN (AFU_ORTHOLOGUE AFUA_6G03870)"/>
    <property type="match status" value="1"/>
</dbReference>
<organism evidence="4 5">
    <name type="scientific">Adineta steineri</name>
    <dbReference type="NCBI Taxonomy" id="433720"/>
    <lineage>
        <taxon>Eukaryota</taxon>
        <taxon>Metazoa</taxon>
        <taxon>Spiralia</taxon>
        <taxon>Gnathifera</taxon>
        <taxon>Rotifera</taxon>
        <taxon>Eurotatoria</taxon>
        <taxon>Bdelloidea</taxon>
        <taxon>Adinetida</taxon>
        <taxon>Adinetidae</taxon>
        <taxon>Adineta</taxon>
    </lineage>
</organism>
<dbReference type="PANTHER" id="PTHR45641:SF1">
    <property type="entry name" value="AAA+ ATPASE DOMAIN-CONTAINING PROTEIN"/>
    <property type="match status" value="1"/>
</dbReference>
<feature type="repeat" description="TPR" evidence="3">
    <location>
        <begin position="719"/>
        <end position="752"/>
    </location>
</feature>
<feature type="repeat" description="TPR" evidence="3">
    <location>
        <begin position="929"/>
        <end position="962"/>
    </location>
</feature>
<feature type="repeat" description="TPR" evidence="3">
    <location>
        <begin position="551"/>
        <end position="584"/>
    </location>
</feature>
<feature type="repeat" description="TPR" evidence="3">
    <location>
        <begin position="677"/>
        <end position="710"/>
    </location>
</feature>
<evidence type="ECO:0000313" key="5">
    <source>
        <dbReference type="Proteomes" id="UP000663868"/>
    </source>
</evidence>
<dbReference type="AlphaFoldDB" id="A0A819Q6B6"/>
<accession>A0A819Q6B6</accession>
<feature type="repeat" description="TPR" evidence="3">
    <location>
        <begin position="635"/>
        <end position="668"/>
    </location>
</feature>
<dbReference type="Proteomes" id="UP000663868">
    <property type="component" value="Unassembled WGS sequence"/>
</dbReference>